<evidence type="ECO:0000256" key="1">
    <source>
        <dbReference type="SAM" id="MobiDB-lite"/>
    </source>
</evidence>
<accession>A0A350NZC2</accession>
<dbReference type="AlphaFoldDB" id="A0A350NZC2"/>
<feature type="compositionally biased region" description="Polar residues" evidence="1">
    <location>
        <begin position="245"/>
        <end position="255"/>
    </location>
</feature>
<dbReference type="EMBL" id="DNAN01000053">
    <property type="protein sequence ID" value="HAW74389.1"/>
    <property type="molecule type" value="Genomic_DNA"/>
</dbReference>
<dbReference type="Pfam" id="PF13759">
    <property type="entry name" value="2OG-FeII_Oxy_5"/>
    <property type="match status" value="1"/>
</dbReference>
<protein>
    <recommendedName>
        <fullName evidence="4">Prolyl 4-hydroxylase alpha subunit Fe(2+) 2OG dioxygenase domain-containing protein</fullName>
    </recommendedName>
</protein>
<evidence type="ECO:0008006" key="4">
    <source>
        <dbReference type="Google" id="ProtNLM"/>
    </source>
</evidence>
<comment type="caution">
    <text evidence="2">The sequence shown here is derived from an EMBL/GenBank/DDBJ whole genome shotgun (WGS) entry which is preliminary data.</text>
</comment>
<feature type="region of interest" description="Disordered" evidence="1">
    <location>
        <begin position="236"/>
        <end position="255"/>
    </location>
</feature>
<dbReference type="Proteomes" id="UP000263517">
    <property type="component" value="Unassembled WGS sequence"/>
</dbReference>
<organism evidence="2 3">
    <name type="scientific">Alteromonas australica</name>
    <dbReference type="NCBI Taxonomy" id="589873"/>
    <lineage>
        <taxon>Bacteria</taxon>
        <taxon>Pseudomonadati</taxon>
        <taxon>Pseudomonadota</taxon>
        <taxon>Gammaproteobacteria</taxon>
        <taxon>Alteromonadales</taxon>
        <taxon>Alteromonadaceae</taxon>
        <taxon>Alteromonas/Salinimonas group</taxon>
        <taxon>Alteromonas</taxon>
    </lineage>
</organism>
<evidence type="ECO:0000313" key="3">
    <source>
        <dbReference type="Proteomes" id="UP000263517"/>
    </source>
</evidence>
<evidence type="ECO:0000313" key="2">
    <source>
        <dbReference type="EMBL" id="HAW74389.1"/>
    </source>
</evidence>
<gene>
    <name evidence="2" type="ORF">DCW74_01490</name>
</gene>
<name>A0A350NZC2_9ALTE</name>
<proteinExistence type="predicted"/>
<sequence length="255" mass="28751">MTKDIEVKVRNHPVFDFLVMEAVVPLDFVQSLDAEVDKVFSRKVKDDDFSDKLVGQIKTGAQLKLNREESEVFEQFHGIVESFAMKYAKFFEESISSSNQELHAAAHCNEMWSVHSFANDYNPLHDHGKLRPDTGAMSFVLWTKIPENMRNEKATSMKGASGMLDGAISFVNGPMGQGFDLELRPTKVLSIEPKVGRMVIFPSWLNHMVYPFRCEGERRSLAGNIALFSKEHLSHEKIQGDGLQPQESNTSGEPN</sequence>
<dbReference type="Gene3D" id="2.60.120.620">
    <property type="entry name" value="q2cbj1_9rhob like domain"/>
    <property type="match status" value="1"/>
</dbReference>
<reference evidence="2 3" key="1">
    <citation type="journal article" date="2018" name="Nat. Biotechnol.">
        <title>A standardized bacterial taxonomy based on genome phylogeny substantially revises the tree of life.</title>
        <authorList>
            <person name="Parks D.H."/>
            <person name="Chuvochina M."/>
            <person name="Waite D.W."/>
            <person name="Rinke C."/>
            <person name="Skarshewski A."/>
            <person name="Chaumeil P.A."/>
            <person name="Hugenholtz P."/>
        </authorList>
    </citation>
    <scope>NUCLEOTIDE SEQUENCE [LARGE SCALE GENOMIC DNA]</scope>
    <source>
        <strain evidence="2">UBA11978</strain>
    </source>
</reference>
<dbReference type="InterPro" id="IPR012668">
    <property type="entry name" value="CHP02466"/>
</dbReference>